<evidence type="ECO:0000256" key="6">
    <source>
        <dbReference type="ARBA" id="ARBA00022741"/>
    </source>
</evidence>
<keyword evidence="4" id="KW-0808">Transferase</keyword>
<dbReference type="InterPro" id="IPR036890">
    <property type="entry name" value="HATPase_C_sf"/>
</dbReference>
<keyword evidence="9 12" id="KW-1133">Transmembrane helix</keyword>
<keyword evidence="3" id="KW-0597">Phosphoprotein</keyword>
<proteinExistence type="predicted"/>
<gene>
    <name evidence="15" type="ORF">BRYFOR_08175</name>
</gene>
<dbReference type="PANTHER" id="PTHR34220">
    <property type="entry name" value="SENSOR HISTIDINE KINASE YPDA"/>
    <property type="match status" value="1"/>
</dbReference>
<feature type="transmembrane region" description="Helical" evidence="12">
    <location>
        <begin position="21"/>
        <end position="45"/>
    </location>
</feature>
<organism evidence="15 16">
    <name type="scientific">Marvinbryantia formatexigens DSM 14469</name>
    <dbReference type="NCBI Taxonomy" id="478749"/>
    <lineage>
        <taxon>Bacteria</taxon>
        <taxon>Bacillati</taxon>
        <taxon>Bacillota</taxon>
        <taxon>Clostridia</taxon>
        <taxon>Lachnospirales</taxon>
        <taxon>Lachnospiraceae</taxon>
        <taxon>Marvinbryantia</taxon>
    </lineage>
</organism>
<dbReference type="STRING" id="168384.SAMN05660368_02523"/>
<dbReference type="InterPro" id="IPR003594">
    <property type="entry name" value="HATPase_dom"/>
</dbReference>
<keyword evidence="8" id="KW-0067">ATP-binding</keyword>
<dbReference type="Proteomes" id="UP000005561">
    <property type="component" value="Unassembled WGS sequence"/>
</dbReference>
<keyword evidence="16" id="KW-1185">Reference proteome</keyword>
<evidence type="ECO:0000256" key="2">
    <source>
        <dbReference type="ARBA" id="ARBA00022475"/>
    </source>
</evidence>
<evidence type="ECO:0000256" key="5">
    <source>
        <dbReference type="ARBA" id="ARBA00022692"/>
    </source>
</evidence>
<sequence length="606" mass="69557">MSKKLFHIKSKLSHCLIRNSFPQKLACAFLVATIVPLFLISVIFYRINTENSYDKVMNATALTNRQLVDQIESRFTQMNQVAATLRSYMYTYPKKEGSISAEQLQTFYTLRTNIQTLVSAFDFGYICIFLDSDYIFTNEGLMFYSLDSLSDFGLSAQELLESNADSVWLFVEDQSYPFMLSKKYVSFDAINCIHMLRDGLDNTLRYVFFISINADEFTELLSTFYADSGITGYLLDNSQQLVAFSGTEETKTLVCNLFSDRPELLATDFSSQPDALYYINALSNGWTYVTRVSQDYLRASASTYVGSFLLILALIVPCMVVFIIFLANNFTKRITLLSNSAKQVNFSENQFHGSFIEYVKDKPEKNYDEVDKLAITYNRMMETLQENIDSITALRAQEESLKYQLLQSLINPHFLYNILDSIIVCNNMGKPELANKLITNLTRFYRMTLRKSNELITIRDELEIAQLYMELESICRGGNFTWSIETDEAIENFMICKFTLQPFIENSIHHGMQGSSQKLHIQIEIRYGDDTILIFIRDNGNGIPPEKLAELQESLRTRIVDTSRHFGICNVNARISSELFGHGFIEIDSKYQVGTTVKIEFQQILP</sequence>
<keyword evidence="11 12" id="KW-0472">Membrane</keyword>
<dbReference type="InterPro" id="IPR050640">
    <property type="entry name" value="Bact_2-comp_sensor_kinase"/>
</dbReference>
<dbReference type="InterPro" id="IPR010559">
    <property type="entry name" value="Sig_transdc_His_kin_internal"/>
</dbReference>
<dbReference type="Gene3D" id="3.30.565.10">
    <property type="entry name" value="Histidine kinase-like ATPase, C-terminal domain"/>
    <property type="match status" value="1"/>
</dbReference>
<comment type="subcellular location">
    <subcellularLocation>
        <location evidence="1">Cell membrane</location>
        <topology evidence="1">Multi-pass membrane protein</topology>
    </subcellularLocation>
</comment>
<evidence type="ECO:0000256" key="9">
    <source>
        <dbReference type="ARBA" id="ARBA00022989"/>
    </source>
</evidence>
<evidence type="ECO:0000256" key="7">
    <source>
        <dbReference type="ARBA" id="ARBA00022777"/>
    </source>
</evidence>
<dbReference type="Pfam" id="PF06580">
    <property type="entry name" value="His_kinase"/>
    <property type="match status" value="1"/>
</dbReference>
<keyword evidence="10" id="KW-0902">Two-component regulatory system</keyword>
<comment type="caution">
    <text evidence="15">The sequence shown here is derived from an EMBL/GenBank/DDBJ whole genome shotgun (WGS) entry which is preliminary data.</text>
</comment>
<feature type="domain" description="Signal transduction histidine kinase internal region" evidence="14">
    <location>
        <begin position="402"/>
        <end position="475"/>
    </location>
</feature>
<keyword evidence="5 12" id="KW-0812">Transmembrane</keyword>
<name>C6LHR1_9FIRM</name>
<dbReference type="PANTHER" id="PTHR34220:SF11">
    <property type="entry name" value="SENSOR PROTEIN KINASE HPTS"/>
    <property type="match status" value="1"/>
</dbReference>
<evidence type="ECO:0000256" key="4">
    <source>
        <dbReference type="ARBA" id="ARBA00022679"/>
    </source>
</evidence>
<dbReference type="OrthoDB" id="2816297at2"/>
<keyword evidence="6" id="KW-0547">Nucleotide-binding</keyword>
<evidence type="ECO:0000256" key="10">
    <source>
        <dbReference type="ARBA" id="ARBA00023012"/>
    </source>
</evidence>
<dbReference type="RefSeq" id="WP_006862959.1">
    <property type="nucleotide sequence ID" value="NZ_ACCL02000015.1"/>
</dbReference>
<dbReference type="Gene3D" id="6.10.340.10">
    <property type="match status" value="1"/>
</dbReference>
<dbReference type="Pfam" id="PF02518">
    <property type="entry name" value="HATPase_c"/>
    <property type="match status" value="1"/>
</dbReference>
<keyword evidence="2" id="KW-1003">Cell membrane</keyword>
<protein>
    <submittedName>
        <fullName evidence="15">HAMP domain protein</fullName>
    </submittedName>
</protein>
<evidence type="ECO:0000256" key="1">
    <source>
        <dbReference type="ARBA" id="ARBA00004651"/>
    </source>
</evidence>
<dbReference type="EMBL" id="ACCL02000015">
    <property type="protein sequence ID" value="EET59801.1"/>
    <property type="molecule type" value="Genomic_DNA"/>
</dbReference>
<dbReference type="GO" id="GO:0005886">
    <property type="term" value="C:plasma membrane"/>
    <property type="evidence" value="ECO:0007669"/>
    <property type="project" value="UniProtKB-SubCell"/>
</dbReference>
<dbReference type="GO" id="GO:0000155">
    <property type="term" value="F:phosphorelay sensor kinase activity"/>
    <property type="evidence" value="ECO:0007669"/>
    <property type="project" value="InterPro"/>
</dbReference>
<accession>C6LHR1</accession>
<evidence type="ECO:0000313" key="15">
    <source>
        <dbReference type="EMBL" id="EET59801.1"/>
    </source>
</evidence>
<evidence type="ECO:0000259" key="13">
    <source>
        <dbReference type="Pfam" id="PF02518"/>
    </source>
</evidence>
<keyword evidence="7" id="KW-0418">Kinase</keyword>
<dbReference type="GO" id="GO:0005524">
    <property type="term" value="F:ATP binding"/>
    <property type="evidence" value="ECO:0007669"/>
    <property type="project" value="UniProtKB-KW"/>
</dbReference>
<feature type="transmembrane region" description="Helical" evidence="12">
    <location>
        <begin position="304"/>
        <end position="327"/>
    </location>
</feature>
<evidence type="ECO:0000256" key="8">
    <source>
        <dbReference type="ARBA" id="ARBA00022840"/>
    </source>
</evidence>
<evidence type="ECO:0000256" key="11">
    <source>
        <dbReference type="ARBA" id="ARBA00023136"/>
    </source>
</evidence>
<feature type="domain" description="Histidine kinase/HSP90-like ATPase" evidence="13">
    <location>
        <begin position="500"/>
        <end position="602"/>
    </location>
</feature>
<evidence type="ECO:0000256" key="3">
    <source>
        <dbReference type="ARBA" id="ARBA00022553"/>
    </source>
</evidence>
<reference evidence="15" key="1">
    <citation type="submission" date="2009-07" db="EMBL/GenBank/DDBJ databases">
        <authorList>
            <person name="Weinstock G."/>
            <person name="Sodergren E."/>
            <person name="Clifton S."/>
            <person name="Fulton L."/>
            <person name="Fulton B."/>
            <person name="Courtney L."/>
            <person name="Fronick C."/>
            <person name="Harrison M."/>
            <person name="Strong C."/>
            <person name="Farmer C."/>
            <person name="Delahaunty K."/>
            <person name="Markovic C."/>
            <person name="Hall O."/>
            <person name="Minx P."/>
            <person name="Tomlinson C."/>
            <person name="Mitreva M."/>
            <person name="Nelson J."/>
            <person name="Hou S."/>
            <person name="Wollam A."/>
            <person name="Pepin K.H."/>
            <person name="Johnson M."/>
            <person name="Bhonagiri V."/>
            <person name="Nash W.E."/>
            <person name="Warren W."/>
            <person name="Chinwalla A."/>
            <person name="Mardis E.R."/>
            <person name="Wilson R.K."/>
        </authorList>
    </citation>
    <scope>NUCLEOTIDE SEQUENCE [LARGE SCALE GENOMIC DNA]</scope>
    <source>
        <strain evidence="15">DSM 14469</strain>
    </source>
</reference>
<dbReference type="AlphaFoldDB" id="C6LHR1"/>
<evidence type="ECO:0000256" key="12">
    <source>
        <dbReference type="SAM" id="Phobius"/>
    </source>
</evidence>
<dbReference type="SUPFAM" id="SSF55874">
    <property type="entry name" value="ATPase domain of HSP90 chaperone/DNA topoisomerase II/histidine kinase"/>
    <property type="match status" value="1"/>
</dbReference>
<evidence type="ECO:0000313" key="16">
    <source>
        <dbReference type="Proteomes" id="UP000005561"/>
    </source>
</evidence>
<evidence type="ECO:0000259" key="14">
    <source>
        <dbReference type="Pfam" id="PF06580"/>
    </source>
</evidence>
<dbReference type="eggNOG" id="COG2972">
    <property type="taxonomic scope" value="Bacteria"/>
</dbReference>